<accession>S9Q6C2</accession>
<dbReference type="Proteomes" id="UP000015347">
    <property type="component" value="Unassembled WGS sequence"/>
</dbReference>
<keyword evidence="3" id="KW-1185">Reference proteome</keyword>
<dbReference type="RefSeq" id="WP_020043012.1">
    <property type="nucleotide sequence ID" value="NZ_KE557293.1"/>
</dbReference>
<protein>
    <recommendedName>
        <fullName evidence="4">Esterase</fullName>
    </recommendedName>
</protein>
<comment type="caution">
    <text evidence="2">The sequence shown here is derived from an EMBL/GenBank/DDBJ whole genome shotgun (WGS) entry which is preliminary data.</text>
</comment>
<organism evidence="2 3">
    <name type="scientific">Salipiger mucosus DSM 16094</name>
    <dbReference type="NCBI Taxonomy" id="1123237"/>
    <lineage>
        <taxon>Bacteria</taxon>
        <taxon>Pseudomonadati</taxon>
        <taxon>Pseudomonadota</taxon>
        <taxon>Alphaproteobacteria</taxon>
        <taxon>Rhodobacterales</taxon>
        <taxon>Roseobacteraceae</taxon>
        <taxon>Salipiger</taxon>
    </lineage>
</organism>
<name>S9Q6C2_9RHOB</name>
<dbReference type="eggNOG" id="COG0627">
    <property type="taxonomic scope" value="Bacteria"/>
</dbReference>
<dbReference type="OrthoDB" id="9803578at2"/>
<sequence>MTARNLLLGLILLCGLPAAMARAEVRFENVIASDTLGRPVRYAIYLPPGYDEDSRDYPVLYLLHGGGTGQPADWFTLAGIDQMLDRLIGTGEIRPLIAVAPDGRRAGDSDIATYFLDDRDGESRWGTMFLEDFIPGVETRHRTLGGGDARALLGISMGGLAATVFQLRAPGAFAGTAAISAAFRTEAQVLGLSPDAYRSRYAGLLGADLEGDARLNEAWDALLPDTLVSETEPARFARVPRLYFDIGADDPFFEGTADLHVALRDAGIRHRFRVTEGGHDWPFWRASLDDALRHVNAVLTRDYGE</sequence>
<feature type="signal peptide" evidence="1">
    <location>
        <begin position="1"/>
        <end position="21"/>
    </location>
</feature>
<evidence type="ECO:0008006" key="4">
    <source>
        <dbReference type="Google" id="ProtNLM"/>
    </source>
</evidence>
<dbReference type="HOGENOM" id="CLU_037618_1_2_5"/>
<dbReference type="Gene3D" id="3.40.50.1820">
    <property type="entry name" value="alpha/beta hydrolase"/>
    <property type="match status" value="1"/>
</dbReference>
<dbReference type="Pfam" id="PF00756">
    <property type="entry name" value="Esterase"/>
    <property type="match status" value="1"/>
</dbReference>
<dbReference type="EMBL" id="APVH01000073">
    <property type="protein sequence ID" value="EPX75562.1"/>
    <property type="molecule type" value="Genomic_DNA"/>
</dbReference>
<dbReference type="InterPro" id="IPR000801">
    <property type="entry name" value="Esterase-like"/>
</dbReference>
<dbReference type="PANTHER" id="PTHR48098">
    <property type="entry name" value="ENTEROCHELIN ESTERASE-RELATED"/>
    <property type="match status" value="1"/>
</dbReference>
<dbReference type="AlphaFoldDB" id="S9Q6C2"/>
<dbReference type="STRING" id="1123237.Salmuc_01595"/>
<dbReference type="SUPFAM" id="SSF53474">
    <property type="entry name" value="alpha/beta-Hydrolases"/>
    <property type="match status" value="1"/>
</dbReference>
<evidence type="ECO:0000256" key="1">
    <source>
        <dbReference type="SAM" id="SignalP"/>
    </source>
</evidence>
<evidence type="ECO:0000313" key="2">
    <source>
        <dbReference type="EMBL" id="EPX75562.1"/>
    </source>
</evidence>
<feature type="chain" id="PRO_5004567835" description="Esterase" evidence="1">
    <location>
        <begin position="22"/>
        <end position="305"/>
    </location>
</feature>
<dbReference type="InterPro" id="IPR029058">
    <property type="entry name" value="AB_hydrolase_fold"/>
</dbReference>
<reference evidence="3" key="1">
    <citation type="journal article" date="2014" name="Stand. Genomic Sci.">
        <title>Genome sequence of the exopolysaccharide-producing Salipiger mucosus type strain (DSM 16094(T)), a moderately halophilic member of the Roseobacter clade.</title>
        <authorList>
            <person name="Riedel T."/>
            <person name="Spring S."/>
            <person name="Fiebig A."/>
            <person name="Petersen J."/>
            <person name="Kyrpides N.C."/>
            <person name="Goker M."/>
            <person name="Klenk H.P."/>
        </authorList>
    </citation>
    <scope>NUCLEOTIDE SEQUENCE [LARGE SCALE GENOMIC DNA]</scope>
    <source>
        <strain evidence="3">DSM 16094</strain>
    </source>
</reference>
<evidence type="ECO:0000313" key="3">
    <source>
        <dbReference type="Proteomes" id="UP000015347"/>
    </source>
</evidence>
<dbReference type="InterPro" id="IPR050583">
    <property type="entry name" value="Mycobacterial_A85_antigen"/>
</dbReference>
<proteinExistence type="predicted"/>
<gene>
    <name evidence="2" type="ORF">Salmuc_01595</name>
</gene>
<keyword evidence="1" id="KW-0732">Signal</keyword>